<evidence type="ECO:0000313" key="2">
    <source>
        <dbReference type="EMBL" id="PLB52868.1"/>
    </source>
</evidence>
<evidence type="ECO:0000256" key="1">
    <source>
        <dbReference type="SAM" id="MobiDB-lite"/>
    </source>
</evidence>
<organism evidence="2 3">
    <name type="scientific">Aspergillus steynii IBT 23096</name>
    <dbReference type="NCBI Taxonomy" id="1392250"/>
    <lineage>
        <taxon>Eukaryota</taxon>
        <taxon>Fungi</taxon>
        <taxon>Dikarya</taxon>
        <taxon>Ascomycota</taxon>
        <taxon>Pezizomycotina</taxon>
        <taxon>Eurotiomycetes</taxon>
        <taxon>Eurotiomycetidae</taxon>
        <taxon>Eurotiales</taxon>
        <taxon>Aspergillaceae</taxon>
        <taxon>Aspergillus</taxon>
        <taxon>Aspergillus subgen. Circumdati</taxon>
    </lineage>
</organism>
<reference evidence="2 3" key="1">
    <citation type="submission" date="2016-12" db="EMBL/GenBank/DDBJ databases">
        <title>The genomes of Aspergillus section Nigri reveals drivers in fungal speciation.</title>
        <authorList>
            <consortium name="DOE Joint Genome Institute"/>
            <person name="Vesth T.C."/>
            <person name="Nybo J."/>
            <person name="Theobald S."/>
            <person name="Brandl J."/>
            <person name="Frisvad J.C."/>
            <person name="Nielsen K.F."/>
            <person name="Lyhne E.K."/>
            <person name="Kogle M.E."/>
            <person name="Kuo A."/>
            <person name="Riley R."/>
            <person name="Clum A."/>
            <person name="Nolan M."/>
            <person name="Lipzen A."/>
            <person name="Salamov A."/>
            <person name="Henrissat B."/>
            <person name="Wiebenga A."/>
            <person name="De Vries R.P."/>
            <person name="Grigoriev I.V."/>
            <person name="Mortensen U.H."/>
            <person name="Andersen M.R."/>
            <person name="Baker S.E."/>
        </authorList>
    </citation>
    <scope>NUCLEOTIDE SEQUENCE [LARGE SCALE GENOMIC DNA]</scope>
    <source>
        <strain evidence="2 3">IBT 23096</strain>
    </source>
</reference>
<sequence length="80" mass="8869">MAHSRLDGQHAIDTNRCTRPMIPIGTKEQTRNGWNAIRGWDINASTYGAALGRARSLRHERGEANNERTQAARRQGGGEV</sequence>
<name>A0A2I2GJ20_9EURO</name>
<dbReference type="AlphaFoldDB" id="A0A2I2GJ20"/>
<accession>A0A2I2GJ20</accession>
<dbReference type="OrthoDB" id="1938591at2759"/>
<dbReference type="RefSeq" id="XP_024708170.1">
    <property type="nucleotide sequence ID" value="XM_024848749.1"/>
</dbReference>
<dbReference type="EMBL" id="MSFO01000002">
    <property type="protein sequence ID" value="PLB52868.1"/>
    <property type="molecule type" value="Genomic_DNA"/>
</dbReference>
<protein>
    <submittedName>
        <fullName evidence="2">Uncharacterized protein</fullName>
    </submittedName>
</protein>
<dbReference type="Proteomes" id="UP000234275">
    <property type="component" value="Unassembled WGS sequence"/>
</dbReference>
<proteinExistence type="predicted"/>
<dbReference type="GeneID" id="36556448"/>
<dbReference type="VEuPathDB" id="FungiDB:P170DRAFT_434595"/>
<evidence type="ECO:0000313" key="3">
    <source>
        <dbReference type="Proteomes" id="UP000234275"/>
    </source>
</evidence>
<gene>
    <name evidence="2" type="ORF">P170DRAFT_434595</name>
</gene>
<feature type="region of interest" description="Disordered" evidence="1">
    <location>
        <begin position="58"/>
        <end position="80"/>
    </location>
</feature>
<comment type="caution">
    <text evidence="2">The sequence shown here is derived from an EMBL/GenBank/DDBJ whole genome shotgun (WGS) entry which is preliminary data.</text>
</comment>
<keyword evidence="3" id="KW-1185">Reference proteome</keyword>